<dbReference type="AlphaFoldDB" id="A0A8X6TCW1"/>
<dbReference type="EMBL" id="BMAW01054068">
    <property type="protein sequence ID" value="GFS94302.1"/>
    <property type="molecule type" value="Genomic_DNA"/>
</dbReference>
<feature type="compositionally biased region" description="Basic and acidic residues" evidence="1">
    <location>
        <begin position="25"/>
        <end position="35"/>
    </location>
</feature>
<feature type="region of interest" description="Disordered" evidence="1">
    <location>
        <begin position="1"/>
        <end position="39"/>
    </location>
</feature>
<proteinExistence type="predicted"/>
<keyword evidence="3" id="KW-1185">Reference proteome</keyword>
<evidence type="ECO:0000313" key="2">
    <source>
        <dbReference type="EMBL" id="GFS94302.1"/>
    </source>
</evidence>
<organism evidence="2 3">
    <name type="scientific">Nephila pilipes</name>
    <name type="common">Giant wood spider</name>
    <name type="synonym">Nephila maculata</name>
    <dbReference type="NCBI Taxonomy" id="299642"/>
    <lineage>
        <taxon>Eukaryota</taxon>
        <taxon>Metazoa</taxon>
        <taxon>Ecdysozoa</taxon>
        <taxon>Arthropoda</taxon>
        <taxon>Chelicerata</taxon>
        <taxon>Arachnida</taxon>
        <taxon>Araneae</taxon>
        <taxon>Araneomorphae</taxon>
        <taxon>Entelegynae</taxon>
        <taxon>Araneoidea</taxon>
        <taxon>Nephilidae</taxon>
        <taxon>Nephila</taxon>
    </lineage>
</organism>
<dbReference type="Proteomes" id="UP000887013">
    <property type="component" value="Unassembled WGS sequence"/>
</dbReference>
<protein>
    <submittedName>
        <fullName evidence="2">Uncharacterized protein</fullName>
    </submittedName>
</protein>
<accession>A0A8X6TCW1</accession>
<sequence>MYAKKKTAGVSFQRTKKKYNGEMPKGAEQHTKSDTPQRAGEAVCRVQEIELWLNFSVFQREEEIKMKRQLGATALNHEYANWEPEDKL</sequence>
<evidence type="ECO:0000256" key="1">
    <source>
        <dbReference type="SAM" id="MobiDB-lite"/>
    </source>
</evidence>
<evidence type="ECO:0000313" key="3">
    <source>
        <dbReference type="Proteomes" id="UP000887013"/>
    </source>
</evidence>
<name>A0A8X6TCW1_NEPPI</name>
<reference evidence="2" key="1">
    <citation type="submission" date="2020-08" db="EMBL/GenBank/DDBJ databases">
        <title>Multicomponent nature underlies the extraordinary mechanical properties of spider dragline silk.</title>
        <authorList>
            <person name="Kono N."/>
            <person name="Nakamura H."/>
            <person name="Mori M."/>
            <person name="Yoshida Y."/>
            <person name="Ohtoshi R."/>
            <person name="Malay A.D."/>
            <person name="Moran D.A.P."/>
            <person name="Tomita M."/>
            <person name="Numata K."/>
            <person name="Arakawa K."/>
        </authorList>
    </citation>
    <scope>NUCLEOTIDE SEQUENCE</scope>
</reference>
<comment type="caution">
    <text evidence="2">The sequence shown here is derived from an EMBL/GenBank/DDBJ whole genome shotgun (WGS) entry which is preliminary data.</text>
</comment>
<gene>
    <name evidence="2" type="ORF">NPIL_439161</name>
</gene>